<evidence type="ECO:0000259" key="1">
    <source>
        <dbReference type="Pfam" id="PF21956"/>
    </source>
</evidence>
<feature type="domain" description="DUF6922" evidence="1">
    <location>
        <begin position="11"/>
        <end position="58"/>
    </location>
</feature>
<keyword evidence="3" id="KW-1185">Reference proteome</keyword>
<evidence type="ECO:0000313" key="3">
    <source>
        <dbReference type="Proteomes" id="UP000064893"/>
    </source>
</evidence>
<dbReference type="Proteomes" id="UP000064893">
    <property type="component" value="Chromosome"/>
</dbReference>
<dbReference type="AlphaFoldDB" id="A0A0S2HZY1"/>
<dbReference type="RefSeq" id="WP_057953028.1">
    <property type="nucleotide sequence ID" value="NZ_CP013118.1"/>
</dbReference>
<dbReference type="Pfam" id="PF21956">
    <property type="entry name" value="DUF6922"/>
    <property type="match status" value="1"/>
</dbReference>
<proteinExistence type="predicted"/>
<dbReference type="EMBL" id="CP013118">
    <property type="protein sequence ID" value="ALO15585.1"/>
    <property type="molecule type" value="Genomic_DNA"/>
</dbReference>
<name>A0A0S2HZY1_9BACT</name>
<evidence type="ECO:0000313" key="2">
    <source>
        <dbReference type="EMBL" id="ALO15585.1"/>
    </source>
</evidence>
<gene>
    <name evidence="2" type="ORF">L21SP5_01946</name>
</gene>
<dbReference type="InterPro" id="IPR053830">
    <property type="entry name" value="DUF6922"/>
</dbReference>
<protein>
    <recommendedName>
        <fullName evidence="1">DUF6922 domain-containing protein</fullName>
    </recommendedName>
</protein>
<sequence length="102" mass="12238">MDKQNISPEDFSPHLFWDVDVETLDLTKDKTWLVKRVLDYGLMKDWRLLYELIGFEEISLYATKSRDLSEKSMYFISNVANIPINKFKCYTWKQSNPQHWAL</sequence>
<organism evidence="2 3">
    <name type="scientific">Salinivirga cyanobacteriivorans</name>
    <dbReference type="NCBI Taxonomy" id="1307839"/>
    <lineage>
        <taxon>Bacteria</taxon>
        <taxon>Pseudomonadati</taxon>
        <taxon>Bacteroidota</taxon>
        <taxon>Bacteroidia</taxon>
        <taxon>Bacteroidales</taxon>
        <taxon>Salinivirgaceae</taxon>
        <taxon>Salinivirga</taxon>
    </lineage>
</organism>
<accession>A0A0S2HZY1</accession>
<dbReference type="STRING" id="1307839.L21SP5_01946"/>
<reference evidence="2 3" key="1">
    <citation type="submission" date="2015-11" db="EMBL/GenBank/DDBJ databases">
        <title>Description and complete genome sequence of a novel strain predominating in hypersaline microbial mats and representing a new family of the Bacteriodetes phylum.</title>
        <authorList>
            <person name="Spring S."/>
            <person name="Bunk B."/>
            <person name="Sproer C."/>
            <person name="Klenk H.-P."/>
        </authorList>
    </citation>
    <scope>NUCLEOTIDE SEQUENCE [LARGE SCALE GENOMIC DNA]</scope>
    <source>
        <strain evidence="2 3">L21-Spi-D4</strain>
    </source>
</reference>
<dbReference type="KEGG" id="blq:L21SP5_01946"/>